<gene>
    <name evidence="1" type="ORF">E5358_04370</name>
</gene>
<evidence type="ECO:0000313" key="1">
    <source>
        <dbReference type="EMBL" id="TGX83183.1"/>
    </source>
</evidence>
<evidence type="ECO:0000313" key="2">
    <source>
        <dbReference type="Proteomes" id="UP000308886"/>
    </source>
</evidence>
<dbReference type="Proteomes" id="UP000308886">
    <property type="component" value="Unassembled WGS sequence"/>
</dbReference>
<proteinExistence type="predicted"/>
<name>A0AC61QSZ7_9BACT</name>
<protein>
    <submittedName>
        <fullName evidence="1">DUF3990 domain-containing protein</fullName>
    </submittedName>
</protein>
<comment type="caution">
    <text evidence="1">The sequence shown here is derived from an EMBL/GenBank/DDBJ whole genome shotgun (WGS) entry which is preliminary data.</text>
</comment>
<dbReference type="EMBL" id="SRZC01000005">
    <property type="protein sequence ID" value="TGX83183.1"/>
    <property type="molecule type" value="Genomic_DNA"/>
</dbReference>
<accession>A0AC61QSZ7</accession>
<organism evidence="1 2">
    <name type="scientific">Palleniella muris</name>
    <dbReference type="NCBI Taxonomy" id="3038145"/>
    <lineage>
        <taxon>Bacteria</taxon>
        <taxon>Pseudomonadati</taxon>
        <taxon>Bacteroidota</taxon>
        <taxon>Bacteroidia</taxon>
        <taxon>Bacteroidales</taxon>
        <taxon>Prevotellaceae</taxon>
        <taxon>Palleniella</taxon>
    </lineage>
</organism>
<keyword evidence="2" id="KW-1185">Reference proteome</keyword>
<reference evidence="1" key="1">
    <citation type="submission" date="2019-04" db="EMBL/GenBank/DDBJ databases">
        <title>Microbes associate with the intestines of laboratory mice.</title>
        <authorList>
            <person name="Navarre W."/>
            <person name="Wong E."/>
            <person name="Huang K."/>
            <person name="Tropini C."/>
            <person name="Ng K."/>
            <person name="Yu B."/>
        </authorList>
    </citation>
    <scope>NUCLEOTIDE SEQUENCE</scope>
    <source>
        <strain evidence="1">NM73_A23</strain>
    </source>
</reference>
<sequence length="161" mass="18535">MELYHGTNMRFKEIDLSKSKQGKDFGKGFYLSADYKQAEVMAITKVNQLGGEQTILSYSFDEKLFDSNELKVKRFEGYSQEWAEFVFANRSSTSPMPAHDYDIVIGPIANDRVGLQIRRFMEHDIDINTFLNKLKYMKGVTTQYFFGTEKATALLKPIDAK</sequence>